<keyword evidence="2" id="KW-1185">Reference proteome</keyword>
<dbReference type="Proteomes" id="UP000492821">
    <property type="component" value="Unassembled WGS sequence"/>
</dbReference>
<organism evidence="2 3">
    <name type="scientific">Panagrellus redivivus</name>
    <name type="common">Microworm</name>
    <dbReference type="NCBI Taxonomy" id="6233"/>
    <lineage>
        <taxon>Eukaryota</taxon>
        <taxon>Metazoa</taxon>
        <taxon>Ecdysozoa</taxon>
        <taxon>Nematoda</taxon>
        <taxon>Chromadorea</taxon>
        <taxon>Rhabditida</taxon>
        <taxon>Tylenchina</taxon>
        <taxon>Panagrolaimomorpha</taxon>
        <taxon>Panagrolaimoidea</taxon>
        <taxon>Panagrolaimidae</taxon>
        <taxon>Panagrellus</taxon>
    </lineage>
</organism>
<reference evidence="3" key="2">
    <citation type="submission" date="2020-10" db="UniProtKB">
        <authorList>
            <consortium name="WormBaseParasite"/>
        </authorList>
    </citation>
    <scope>IDENTIFICATION</scope>
</reference>
<evidence type="ECO:0000313" key="2">
    <source>
        <dbReference type="Proteomes" id="UP000492821"/>
    </source>
</evidence>
<feature type="region of interest" description="Disordered" evidence="1">
    <location>
        <begin position="46"/>
        <end position="69"/>
    </location>
</feature>
<name>A0A7E4VIB5_PANRE</name>
<evidence type="ECO:0000256" key="1">
    <source>
        <dbReference type="SAM" id="MobiDB-lite"/>
    </source>
</evidence>
<feature type="compositionally biased region" description="Polar residues" evidence="1">
    <location>
        <begin position="47"/>
        <end position="66"/>
    </location>
</feature>
<dbReference type="AlphaFoldDB" id="A0A7E4VIB5"/>
<evidence type="ECO:0000313" key="3">
    <source>
        <dbReference type="WBParaSite" id="Pan_g20835.t1"/>
    </source>
</evidence>
<sequence length="107" mass="12105">MKQEISIEELADAYERKTSVLPRIDTRKLSFYHNRDRFEHPEKHMQAMNNGTSPVKMSSPQSSQDSDYGELCARGSVLGIAVNSRNGTLSNNKVHETDDGFVYSPTR</sequence>
<accession>A0A7E4VIB5</accession>
<reference evidence="2" key="1">
    <citation type="journal article" date="2013" name="Genetics">
        <title>The draft genome and transcriptome of Panagrellus redivivus are shaped by the harsh demands of a free-living lifestyle.</title>
        <authorList>
            <person name="Srinivasan J."/>
            <person name="Dillman A.R."/>
            <person name="Macchietto M.G."/>
            <person name="Heikkinen L."/>
            <person name="Lakso M."/>
            <person name="Fracchia K.M."/>
            <person name="Antoshechkin I."/>
            <person name="Mortazavi A."/>
            <person name="Wong G."/>
            <person name="Sternberg P.W."/>
        </authorList>
    </citation>
    <scope>NUCLEOTIDE SEQUENCE [LARGE SCALE GENOMIC DNA]</scope>
    <source>
        <strain evidence="2">MT8872</strain>
    </source>
</reference>
<proteinExistence type="predicted"/>
<feature type="region of interest" description="Disordered" evidence="1">
    <location>
        <begin position="84"/>
        <end position="107"/>
    </location>
</feature>
<dbReference type="WBParaSite" id="Pan_g20835.t1">
    <property type="protein sequence ID" value="Pan_g20835.t1"/>
    <property type="gene ID" value="Pan_g20835"/>
</dbReference>
<protein>
    <submittedName>
        <fullName evidence="3">Beta_helix domain-containing protein</fullName>
    </submittedName>
</protein>